<dbReference type="Proteomes" id="UP000183002">
    <property type="component" value="Unassembled WGS sequence"/>
</dbReference>
<organism evidence="4 5">
    <name type="scientific">Pseudorhodobacter antarcticus</name>
    <dbReference type="NCBI Taxonomy" id="1077947"/>
    <lineage>
        <taxon>Bacteria</taxon>
        <taxon>Pseudomonadati</taxon>
        <taxon>Pseudomonadota</taxon>
        <taxon>Alphaproteobacteria</taxon>
        <taxon>Rhodobacterales</taxon>
        <taxon>Paracoccaceae</taxon>
        <taxon>Pseudorhodobacter</taxon>
    </lineage>
</organism>
<name>A0A1H8MUI9_9RHOB</name>
<feature type="compositionally biased region" description="Low complexity" evidence="1">
    <location>
        <begin position="836"/>
        <end position="850"/>
    </location>
</feature>
<feature type="domain" description="SH3b" evidence="3">
    <location>
        <begin position="554"/>
        <end position="608"/>
    </location>
</feature>
<dbReference type="EMBL" id="FOCO01000061">
    <property type="protein sequence ID" value="SEO20939.1"/>
    <property type="molecule type" value="Genomic_DNA"/>
</dbReference>
<feature type="region of interest" description="Disordered" evidence="1">
    <location>
        <begin position="801"/>
        <end position="850"/>
    </location>
</feature>
<feature type="region of interest" description="Disordered" evidence="1">
    <location>
        <begin position="618"/>
        <end position="659"/>
    </location>
</feature>
<dbReference type="Pfam" id="PF08239">
    <property type="entry name" value="SH3_3"/>
    <property type="match status" value="1"/>
</dbReference>
<evidence type="ECO:0000313" key="5">
    <source>
        <dbReference type="Proteomes" id="UP000183002"/>
    </source>
</evidence>
<dbReference type="InterPro" id="IPR003646">
    <property type="entry name" value="SH3-like_bac-type"/>
</dbReference>
<dbReference type="SUPFAM" id="SSF50998">
    <property type="entry name" value="Quinoprotein alcohol dehydrogenase-like"/>
    <property type="match status" value="1"/>
</dbReference>
<dbReference type="InterPro" id="IPR015943">
    <property type="entry name" value="WD40/YVTN_repeat-like_dom_sf"/>
</dbReference>
<dbReference type="InterPro" id="IPR011047">
    <property type="entry name" value="Quinoprotein_ADH-like_sf"/>
</dbReference>
<proteinExistence type="predicted"/>
<feature type="region of interest" description="Disordered" evidence="1">
    <location>
        <begin position="451"/>
        <end position="578"/>
    </location>
</feature>
<accession>A0A1H8MUI9</accession>
<feature type="compositionally biased region" description="Low complexity" evidence="1">
    <location>
        <begin position="509"/>
        <end position="527"/>
    </location>
</feature>
<feature type="compositionally biased region" description="Acidic residues" evidence="1">
    <location>
        <begin position="1286"/>
        <end position="1301"/>
    </location>
</feature>
<sequence length="1605" mass="170086">MNRNDCRARFLGALLATVFCVTGLEAQAYSMRDATFVTSSKNLDVLAYVVCLEDQMGQQPRRMGQQEALQGAVVACRADEGLLPRDPSEPTAEDLHLNILECGFRPGTASPDMDCGAGASQANASGAQAQQSASFEPDDLNAIPGVIYTGTWLEGIIVDGDAVWVSESGQRTVSKLDMSSGKSLGSYKVGRLPIDVVRSSAGDTYALIATDKKVVKIDGRGNVTSLTTLKGYPAAMAQEGDWIWVLVEPGGNSGSSQLVRIDGNTGKTRSTDLLSAGGTDIAVWNGQVWLTHAQNNLITVVDSASMRTEMIQLNDAVMYTVASGGDAVYVGGDSGVGGVVVRVNGQTKAETARRTFPEMILRVASHGNEVVALSISGKMWILSADDLTILREVKTQAVGASFRPSDIKIEGDTILVAAGQFLKADGQPVTDAKGKADERGAVLIYNDVFPDNAHSQRAGNSDTGRSPGATRTDQTAAAPTRDRTRDQTSSGGQGNRNTGASAPSRRDASNGSQDQRQGQRQGNSGSRPAATGRNPRAQAAGQADRFPVMAGSRGTNVRSRPDANSTKTGSTGPGQPIELLSNAGGNYQGFPWFEVRLANQQTGYLWGGGICALSRSPVQGTKGTCDRSVAQTVPENRRTGVNPGKPRRDAGNRGSNAKTNENDVIIGMLDLFGAVVDSNNSQKNNGQLFTETLRVQPGGQPALATRRITQDQVVVYSVDGKRGQTLDVTLWSPGSNTVFEIYSGEAKVGGQTLPGAGAGQNAQSFRGRLPKDGTYQIVVGTVSGDADYQLVVAADAVASARPGRTANGAPSNGAPTRAGRAGSAAAVPGFANAPRSATAPSTADQTTSAADTPAYTLGDNAIAVGTYTSSTGPAGNIEMDKNTSAISWRPFCDDSIALTPDWEFGQLMTDTRPQGALVLDIRDDGGVIGFQYGANTYTLGASIQPMCGVNVADIASIATFALPDGTKPGQELVDYCEQGSGKGTPGAQACVESLFIADTLNFIDTTDTRKTTNDYSAITLASLSRCMEGSPNGSAPFYDCLDNQVAHINRENAGNNTDSGPMAIGADGREEALPDPGYVDYSLPDGTTPANGLYFTCAKNHGERTNDYDVCVQKGFVAETLGGAETIDPRKTANDYRQIMIDSLRYCMEGSPNGSAPFYDCLDNQVAHINRENASNNTDSDPMAIGADGQEDGVGDARSQNDYSAVSAVANGYCDKNNPTDGPFFDCMDNQLQVIQAYGELTVDQRLECEARGIGSDNYKNCLNETLQTIREGRVTTDGNAVPTDSEPELIVDGADSEDDDRAGKDYAAVAGSDRDYCDQNNPTDFPYFNCMDDMLIGTVGYDPNPGGRYNALPADVLATCQGDVSCLDAGVMQAQRANAQGADNNAAADPEPVTADSDQLEVDVEALRQQIAEAYSDLTYDERLFCEQYGIRSQDNEACLNQALDSFNQLQIDNTALAKAQAEDADLRQQYAEAYSQLTEQERLDCEQFGLGSVDYGNCLNERLQELNVRQIEAESDNSSDYQQPADTGGNEPQPEAQPAPEPEQEPTQEDAPSVAPEITDYCSQNVEGDDKYNACVADLYSCQFSYSDIYSNDFIGCAQGTGW</sequence>
<dbReference type="Gene3D" id="2.60.120.380">
    <property type="match status" value="1"/>
</dbReference>
<evidence type="ECO:0000313" key="4">
    <source>
        <dbReference type="EMBL" id="SEO20939.1"/>
    </source>
</evidence>
<feature type="compositionally biased region" description="Polar residues" evidence="1">
    <location>
        <begin position="1518"/>
        <end position="1527"/>
    </location>
</feature>
<protein>
    <submittedName>
        <fullName evidence="4">SH3 domain-containing protein</fullName>
    </submittedName>
</protein>
<feature type="chain" id="PRO_5010260318" evidence="2">
    <location>
        <begin position="29"/>
        <end position="1605"/>
    </location>
</feature>
<reference evidence="4 5" key="1">
    <citation type="submission" date="2016-10" db="EMBL/GenBank/DDBJ databases">
        <authorList>
            <person name="de Groot N.N."/>
        </authorList>
    </citation>
    <scope>NUCLEOTIDE SEQUENCE [LARGE SCALE GENOMIC DNA]</scope>
    <source>
        <strain evidence="4 5">CGMCC 1.10836</strain>
    </source>
</reference>
<feature type="compositionally biased region" description="Polar residues" evidence="1">
    <location>
        <begin position="453"/>
        <end position="477"/>
    </location>
</feature>
<feature type="region of interest" description="Disordered" evidence="1">
    <location>
        <begin position="1174"/>
        <end position="1198"/>
    </location>
</feature>
<dbReference type="STRING" id="1077947.SAMN05216227_106112"/>
<keyword evidence="2" id="KW-0732">Signal</keyword>
<feature type="compositionally biased region" description="Polar residues" evidence="1">
    <location>
        <begin position="553"/>
        <end position="570"/>
    </location>
</feature>
<gene>
    <name evidence="4" type="ORF">SAMN05216227_106112</name>
</gene>
<dbReference type="RefSeq" id="WP_175469331.1">
    <property type="nucleotide sequence ID" value="NZ_FOCO01000061.1"/>
</dbReference>
<evidence type="ECO:0000259" key="3">
    <source>
        <dbReference type="Pfam" id="PF08239"/>
    </source>
</evidence>
<keyword evidence="5" id="KW-1185">Reference proteome</keyword>
<feature type="compositionally biased region" description="Polar residues" evidence="1">
    <location>
        <begin position="487"/>
        <end position="501"/>
    </location>
</feature>
<feature type="region of interest" description="Disordered" evidence="1">
    <location>
        <begin position="1514"/>
        <end position="1556"/>
    </location>
</feature>
<evidence type="ECO:0000256" key="1">
    <source>
        <dbReference type="SAM" id="MobiDB-lite"/>
    </source>
</evidence>
<dbReference type="Gene3D" id="2.130.10.10">
    <property type="entry name" value="YVTN repeat-like/Quinoprotein amine dehydrogenase"/>
    <property type="match status" value="1"/>
</dbReference>
<evidence type="ECO:0000256" key="2">
    <source>
        <dbReference type="SAM" id="SignalP"/>
    </source>
</evidence>
<feature type="signal peptide" evidence="2">
    <location>
        <begin position="1"/>
        <end position="28"/>
    </location>
</feature>
<feature type="region of interest" description="Disordered" evidence="1">
    <location>
        <begin position="1277"/>
        <end position="1302"/>
    </location>
</feature>